<evidence type="ECO:0000256" key="2">
    <source>
        <dbReference type="SAM" id="SignalP"/>
    </source>
</evidence>
<comment type="caution">
    <text evidence="3">The sequence shown here is derived from an EMBL/GenBank/DDBJ whole genome shotgun (WGS) entry which is preliminary data.</text>
</comment>
<feature type="signal peptide" evidence="2">
    <location>
        <begin position="1"/>
        <end position="27"/>
    </location>
</feature>
<gene>
    <name evidence="3" type="ORF">CASFOL_030118</name>
</gene>
<dbReference type="AlphaFoldDB" id="A0ABD3CB28"/>
<dbReference type="PANTHER" id="PTHR37702:SF9">
    <property type="entry name" value="PROLINE-RICH FAMILY PROTEIN"/>
    <property type="match status" value="1"/>
</dbReference>
<dbReference type="Proteomes" id="UP001632038">
    <property type="component" value="Unassembled WGS sequence"/>
</dbReference>
<protein>
    <submittedName>
        <fullName evidence="3">Uncharacterized protein</fullName>
    </submittedName>
</protein>
<evidence type="ECO:0000256" key="1">
    <source>
        <dbReference type="SAM" id="MobiDB-lite"/>
    </source>
</evidence>
<name>A0ABD3CB28_9LAMI</name>
<feature type="compositionally biased region" description="Pro residues" evidence="1">
    <location>
        <begin position="62"/>
        <end position="80"/>
    </location>
</feature>
<feature type="compositionally biased region" description="Low complexity" evidence="1">
    <location>
        <begin position="81"/>
        <end position="101"/>
    </location>
</feature>
<reference evidence="4" key="1">
    <citation type="journal article" date="2024" name="IScience">
        <title>Strigolactones Initiate the Formation of Haustorium-like Structures in Castilleja.</title>
        <authorList>
            <person name="Buerger M."/>
            <person name="Peterson D."/>
            <person name="Chory J."/>
        </authorList>
    </citation>
    <scope>NUCLEOTIDE SEQUENCE [LARGE SCALE GENOMIC DNA]</scope>
</reference>
<proteinExistence type="predicted"/>
<evidence type="ECO:0000313" key="3">
    <source>
        <dbReference type="EMBL" id="KAL3626569.1"/>
    </source>
</evidence>
<accession>A0ABD3CB28</accession>
<keyword evidence="4" id="KW-1185">Reference proteome</keyword>
<dbReference type="PANTHER" id="PTHR37702">
    <property type="entry name" value="PROLINE-RICH FAMILY PROTEIN"/>
    <property type="match status" value="1"/>
</dbReference>
<dbReference type="EMBL" id="JAVIJP010000047">
    <property type="protein sequence ID" value="KAL3626569.1"/>
    <property type="molecule type" value="Genomic_DNA"/>
</dbReference>
<keyword evidence="2" id="KW-0732">Signal</keyword>
<evidence type="ECO:0000313" key="4">
    <source>
        <dbReference type="Proteomes" id="UP001632038"/>
    </source>
</evidence>
<sequence length="193" mass="20815">MKMEINKYNHKLKFLFVVIVLASKIEPFVIANANSNNTWVGSKYKIQCTMCSACDNPCNTPSSPPPPSTTAISPPPPSPTPSSGTSNNPPQQTPYSYYQPPQGGGTGGGNTYSPPQIYPSGQAPPPPNPIVPYFPYYFHTPPPSSLSSSPPLYKIKMSDSQISKLVKRIYKGGIKKMVNCVSFQECPSSAPAD</sequence>
<feature type="chain" id="PRO_5044816203" evidence="2">
    <location>
        <begin position="28"/>
        <end position="193"/>
    </location>
</feature>
<organism evidence="3 4">
    <name type="scientific">Castilleja foliolosa</name>
    <dbReference type="NCBI Taxonomy" id="1961234"/>
    <lineage>
        <taxon>Eukaryota</taxon>
        <taxon>Viridiplantae</taxon>
        <taxon>Streptophyta</taxon>
        <taxon>Embryophyta</taxon>
        <taxon>Tracheophyta</taxon>
        <taxon>Spermatophyta</taxon>
        <taxon>Magnoliopsida</taxon>
        <taxon>eudicotyledons</taxon>
        <taxon>Gunneridae</taxon>
        <taxon>Pentapetalae</taxon>
        <taxon>asterids</taxon>
        <taxon>lamiids</taxon>
        <taxon>Lamiales</taxon>
        <taxon>Orobanchaceae</taxon>
        <taxon>Pedicularideae</taxon>
        <taxon>Castillejinae</taxon>
        <taxon>Castilleja</taxon>
    </lineage>
</organism>
<feature type="region of interest" description="Disordered" evidence="1">
    <location>
        <begin position="59"/>
        <end position="124"/>
    </location>
</feature>